<gene>
    <name evidence="7" type="primary">lpxA</name>
    <name evidence="7" type="ORF">L9S41_03130</name>
</gene>
<evidence type="ECO:0000259" key="6">
    <source>
        <dbReference type="Pfam" id="PF13720"/>
    </source>
</evidence>
<dbReference type="PANTHER" id="PTHR43480">
    <property type="entry name" value="ACYL-[ACYL-CARRIER-PROTEIN]--UDP-N-ACETYLGLUCOSAMINE O-ACYLTRANSFERASE"/>
    <property type="match status" value="1"/>
</dbReference>
<evidence type="ECO:0000256" key="3">
    <source>
        <dbReference type="ARBA" id="ARBA00022679"/>
    </source>
</evidence>
<dbReference type="EMBL" id="CP092109">
    <property type="protein sequence ID" value="UWZ80407.1"/>
    <property type="molecule type" value="Genomic_DNA"/>
</dbReference>
<sequence length="264" mass="28513">MAAQIHPSAYVDPRARLGEQVIIGPQAFVDADVVIGDGTHLMHGAHVGRWTTLGRNNRIFPGAVIGHEPQDLGYKGEESQTLIGDANVFREGVTVHRGNRPGTQTLIGDNNYFMVNSHVAHNCVLGNHIILVNGALLAGHVEIGDRAIISGNCQVHQFVRIGAFAMLRGGSGAAKDVPPFCINDGLNWIRAINTVGLKRNGYTPDRVRAIKEAFKVIFRSGLGLEAALDKVQGELRVTEDVQEMLEFIRASKRGIGSGRGSSRE</sequence>
<dbReference type="Pfam" id="PF13720">
    <property type="entry name" value="Acetyltransf_11"/>
    <property type="match status" value="1"/>
</dbReference>
<dbReference type="CDD" id="cd03351">
    <property type="entry name" value="LbH_UDP-GlcNAc_AT"/>
    <property type="match status" value="1"/>
</dbReference>
<keyword evidence="2" id="KW-0441">Lipid A biosynthesis</keyword>
<dbReference type="Proteomes" id="UP001060414">
    <property type="component" value="Chromosome"/>
</dbReference>
<evidence type="ECO:0000313" key="7">
    <source>
        <dbReference type="EMBL" id="UWZ80407.1"/>
    </source>
</evidence>
<dbReference type="NCBIfam" id="TIGR01852">
    <property type="entry name" value="lipid_A_lpxA"/>
    <property type="match status" value="1"/>
</dbReference>
<keyword evidence="1" id="KW-0444">Lipid biosynthesis</keyword>
<name>A0ABY5ZR39_9BACT</name>
<accession>A0ABY5ZR39</accession>
<organism evidence="7 8">
    <name type="scientific">Geoalkalibacter halelectricus</name>
    <dbReference type="NCBI Taxonomy" id="2847045"/>
    <lineage>
        <taxon>Bacteria</taxon>
        <taxon>Pseudomonadati</taxon>
        <taxon>Thermodesulfobacteriota</taxon>
        <taxon>Desulfuromonadia</taxon>
        <taxon>Desulfuromonadales</taxon>
        <taxon>Geoalkalibacteraceae</taxon>
        <taxon>Geoalkalibacter</taxon>
    </lineage>
</organism>
<dbReference type="InterPro" id="IPR001451">
    <property type="entry name" value="Hexapep"/>
</dbReference>
<evidence type="ECO:0000256" key="4">
    <source>
        <dbReference type="ARBA" id="ARBA00023098"/>
    </source>
</evidence>
<evidence type="ECO:0000256" key="5">
    <source>
        <dbReference type="ARBA" id="ARBA00023315"/>
    </source>
</evidence>
<dbReference type="InterPro" id="IPR037157">
    <property type="entry name" value="Acetyltransf_C_sf"/>
</dbReference>
<dbReference type="Gene3D" id="2.160.10.10">
    <property type="entry name" value="Hexapeptide repeat proteins"/>
    <property type="match status" value="1"/>
</dbReference>
<dbReference type="PIRSF" id="PIRSF000456">
    <property type="entry name" value="UDP-GlcNAc_acltr"/>
    <property type="match status" value="1"/>
</dbReference>
<evidence type="ECO:0000256" key="2">
    <source>
        <dbReference type="ARBA" id="ARBA00022556"/>
    </source>
</evidence>
<dbReference type="EC" id="2.3.1.129" evidence="7"/>
<dbReference type="NCBIfam" id="NF003657">
    <property type="entry name" value="PRK05289.1"/>
    <property type="match status" value="1"/>
</dbReference>
<evidence type="ECO:0000313" key="8">
    <source>
        <dbReference type="Proteomes" id="UP001060414"/>
    </source>
</evidence>
<dbReference type="PANTHER" id="PTHR43480:SF1">
    <property type="entry name" value="ACYL-[ACYL-CARRIER-PROTEIN]--UDP-N-ACETYLGLUCOSAMINE O-ACYLTRANSFERASE, MITOCHONDRIAL-RELATED"/>
    <property type="match status" value="1"/>
</dbReference>
<dbReference type="InterPro" id="IPR029098">
    <property type="entry name" value="Acetyltransf_C"/>
</dbReference>
<dbReference type="SUPFAM" id="SSF51161">
    <property type="entry name" value="Trimeric LpxA-like enzymes"/>
    <property type="match status" value="1"/>
</dbReference>
<dbReference type="Gene3D" id="1.20.1180.10">
    <property type="entry name" value="Udp N-acetylglucosamine O-acyltransferase, C-terminal domain"/>
    <property type="match status" value="1"/>
</dbReference>
<evidence type="ECO:0000256" key="1">
    <source>
        <dbReference type="ARBA" id="ARBA00022516"/>
    </source>
</evidence>
<keyword evidence="3 7" id="KW-0808">Transferase</keyword>
<dbReference type="InterPro" id="IPR011004">
    <property type="entry name" value="Trimer_LpxA-like_sf"/>
</dbReference>
<keyword evidence="8" id="KW-1185">Reference proteome</keyword>
<dbReference type="GO" id="GO:0008780">
    <property type="term" value="F:acyl-[acyl-carrier-protein]-UDP-N-acetylglucosamine O-acyltransferase activity"/>
    <property type="evidence" value="ECO:0007669"/>
    <property type="project" value="UniProtKB-EC"/>
</dbReference>
<dbReference type="InterPro" id="IPR010137">
    <property type="entry name" value="Lipid_A_LpxA"/>
</dbReference>
<reference evidence="7" key="1">
    <citation type="journal article" date="2022" name="Environ. Microbiol.">
        <title>Geoalkalibacter halelectricus SAP #1 sp. nov. possessing extracellular electron transfer and mineral#reducing capabilities from a haloalkaline environment.</title>
        <authorList>
            <person name="Yadav S."/>
            <person name="Singh R."/>
            <person name="Sundharam S.S."/>
            <person name="Chaudhary S."/>
            <person name="Krishnamurthi S."/>
            <person name="Patil S.A."/>
        </authorList>
    </citation>
    <scope>NUCLEOTIDE SEQUENCE</scope>
    <source>
        <strain evidence="7">SAP-1</strain>
    </source>
</reference>
<keyword evidence="5 7" id="KW-0012">Acyltransferase</keyword>
<dbReference type="Pfam" id="PF00132">
    <property type="entry name" value="Hexapep"/>
    <property type="match status" value="1"/>
</dbReference>
<proteinExistence type="predicted"/>
<dbReference type="RefSeq" id="WP_260748764.1">
    <property type="nucleotide sequence ID" value="NZ_CP092109.1"/>
</dbReference>
<feature type="domain" description="UDP N-acetylglucosamine O-acyltransferase C-terminal" evidence="6">
    <location>
        <begin position="176"/>
        <end position="255"/>
    </location>
</feature>
<protein>
    <submittedName>
        <fullName evidence="7">Acyl-ACP--UDP-N-acetylglucosamine O-acyltransferase</fullName>
        <ecNumber evidence="7">2.3.1.129</ecNumber>
    </submittedName>
</protein>
<keyword evidence="4" id="KW-0443">Lipid metabolism</keyword>